<dbReference type="Gene3D" id="3.30.70.560">
    <property type="entry name" value="7,8-Dihydro-6-hydroxymethylpterin-pyrophosphokinase HPPK"/>
    <property type="match status" value="1"/>
</dbReference>
<evidence type="ECO:0000259" key="14">
    <source>
        <dbReference type="Pfam" id="PF01288"/>
    </source>
</evidence>
<accession>A0A5Q0M5Z6</accession>
<dbReference type="Pfam" id="PF01288">
    <property type="entry name" value="HPPK"/>
    <property type="match status" value="1"/>
</dbReference>
<feature type="domain" description="7,8-dihydro-6-hydroxymethylpterin-pyrophosphokinase" evidence="14">
    <location>
        <begin position="80"/>
        <end position="207"/>
    </location>
</feature>
<comment type="function">
    <text evidence="10">Catalyzes the transfer of pyrophosphate from adenosine triphosphate (ATP) to 6-hydroxymethyl-7,8-dihydropterin, an enzymatic step in folate biosynthesis pathway.</text>
</comment>
<dbReference type="EC" id="2.7.6.3" evidence="3"/>
<evidence type="ECO:0000256" key="8">
    <source>
        <dbReference type="ARBA" id="ARBA00022840"/>
    </source>
</evidence>
<dbReference type="InterPro" id="IPR035907">
    <property type="entry name" value="Hppk_sf"/>
</dbReference>
<evidence type="ECO:0000256" key="7">
    <source>
        <dbReference type="ARBA" id="ARBA00022777"/>
    </source>
</evidence>
<dbReference type="NCBIfam" id="TIGR01498">
    <property type="entry name" value="folK"/>
    <property type="match status" value="1"/>
</dbReference>
<comment type="similarity">
    <text evidence="2">Belongs to the HPPK family.</text>
</comment>
<dbReference type="GO" id="GO:0016301">
    <property type="term" value="F:kinase activity"/>
    <property type="evidence" value="ECO:0007669"/>
    <property type="project" value="UniProtKB-KW"/>
</dbReference>
<evidence type="ECO:0000256" key="2">
    <source>
        <dbReference type="ARBA" id="ARBA00005810"/>
    </source>
</evidence>
<proteinExistence type="inferred from homology"/>
<evidence type="ECO:0000256" key="4">
    <source>
        <dbReference type="ARBA" id="ARBA00016218"/>
    </source>
</evidence>
<keyword evidence="5 15" id="KW-0808">Transferase</keyword>
<evidence type="ECO:0000313" key="16">
    <source>
        <dbReference type="Proteomes" id="UP000326780"/>
    </source>
</evidence>
<evidence type="ECO:0000256" key="11">
    <source>
        <dbReference type="ARBA" id="ARBA00029766"/>
    </source>
</evidence>
<dbReference type="CDD" id="cd00483">
    <property type="entry name" value="HPPK"/>
    <property type="match status" value="1"/>
</dbReference>
<feature type="compositionally biased region" description="Low complexity" evidence="13">
    <location>
        <begin position="15"/>
        <end position="25"/>
    </location>
</feature>
<evidence type="ECO:0000313" key="15">
    <source>
        <dbReference type="EMBL" id="QFZ83872.1"/>
    </source>
</evidence>
<dbReference type="AlphaFoldDB" id="A0A5Q0M5Z6"/>
<dbReference type="GO" id="GO:0005524">
    <property type="term" value="F:ATP binding"/>
    <property type="evidence" value="ECO:0007669"/>
    <property type="project" value="UniProtKB-KW"/>
</dbReference>
<feature type="compositionally biased region" description="Basic and acidic residues" evidence="13">
    <location>
        <begin position="1"/>
        <end position="12"/>
    </location>
</feature>
<keyword evidence="7 15" id="KW-0418">Kinase</keyword>
<sequence length="227" mass="23835">MSATDRPKDGKKIPAAKTVGKAAAKTADKKPAPPRAGGAKPSSSSSAGARSGPPARRAPAGVPVRRPRGPREDYPTVQAFVAIGANLGDAEAAVKAAMAAIGALQRTQVTARSSLYRSEPVDAEGPDFINAVVAVRTGLDAEQFLVALQRLETLAGRERPFPNAPRTLDLDLLMHGNSVIDTPALTLPHPRMRERAFVLKPLAEIAPDKVPRAALARVTGQVVKRIV</sequence>
<gene>
    <name evidence="15" type="primary">folK</name>
    <name evidence="15" type="ORF">GFK26_14460</name>
</gene>
<reference evidence="15 16" key="1">
    <citation type="submission" date="2019-10" db="EMBL/GenBank/DDBJ databases">
        <title>Complete genome sequence of Variovorax paradoxus 5C-2.</title>
        <authorList>
            <person name="Gogoleva N.E."/>
            <person name="Balkin A.S."/>
        </authorList>
    </citation>
    <scope>NUCLEOTIDE SEQUENCE [LARGE SCALE GENOMIC DNA]</scope>
    <source>
        <strain evidence="15 16">5C-2</strain>
    </source>
</reference>
<comment type="pathway">
    <text evidence="1">Cofactor biosynthesis; tetrahydrofolate biosynthesis; 2-amino-4-hydroxy-6-hydroxymethyl-7,8-dihydropteridine diphosphate from 7,8-dihydroneopterin triphosphate: step 4/4.</text>
</comment>
<dbReference type="GO" id="GO:0046656">
    <property type="term" value="P:folic acid biosynthetic process"/>
    <property type="evidence" value="ECO:0007669"/>
    <property type="project" value="UniProtKB-KW"/>
</dbReference>
<keyword evidence="9" id="KW-0289">Folate biosynthesis</keyword>
<dbReference type="PANTHER" id="PTHR43071:SF1">
    <property type="entry name" value="2-AMINO-4-HYDROXY-6-HYDROXYMETHYLDIHYDROPTERIDINE PYROPHOSPHOKINASE"/>
    <property type="match status" value="1"/>
</dbReference>
<evidence type="ECO:0000256" key="13">
    <source>
        <dbReference type="SAM" id="MobiDB-lite"/>
    </source>
</evidence>
<dbReference type="PANTHER" id="PTHR43071">
    <property type="entry name" value="2-AMINO-4-HYDROXY-6-HYDROXYMETHYLDIHYDROPTERIDINE PYROPHOSPHOKINASE"/>
    <property type="match status" value="1"/>
</dbReference>
<dbReference type="Proteomes" id="UP000326780">
    <property type="component" value="Chromosome"/>
</dbReference>
<dbReference type="RefSeq" id="WP_153282543.1">
    <property type="nucleotide sequence ID" value="NZ_CP045644.1"/>
</dbReference>
<evidence type="ECO:0000256" key="6">
    <source>
        <dbReference type="ARBA" id="ARBA00022741"/>
    </source>
</evidence>
<feature type="compositionally biased region" description="Low complexity" evidence="13">
    <location>
        <begin position="35"/>
        <end position="64"/>
    </location>
</feature>
<evidence type="ECO:0000256" key="3">
    <source>
        <dbReference type="ARBA" id="ARBA00013253"/>
    </source>
</evidence>
<feature type="region of interest" description="Disordered" evidence="13">
    <location>
        <begin position="1"/>
        <end position="72"/>
    </location>
</feature>
<dbReference type="GO" id="GO:0046654">
    <property type="term" value="P:tetrahydrofolate biosynthetic process"/>
    <property type="evidence" value="ECO:0007669"/>
    <property type="project" value="UniProtKB-UniPathway"/>
</dbReference>
<dbReference type="UniPathway" id="UPA00077">
    <property type="reaction ID" value="UER00155"/>
</dbReference>
<evidence type="ECO:0000256" key="10">
    <source>
        <dbReference type="ARBA" id="ARBA00029409"/>
    </source>
</evidence>
<organism evidence="15 16">
    <name type="scientific">Variovorax paradoxus</name>
    <dbReference type="NCBI Taxonomy" id="34073"/>
    <lineage>
        <taxon>Bacteria</taxon>
        <taxon>Pseudomonadati</taxon>
        <taxon>Pseudomonadota</taxon>
        <taxon>Betaproteobacteria</taxon>
        <taxon>Burkholderiales</taxon>
        <taxon>Comamonadaceae</taxon>
        <taxon>Variovorax</taxon>
    </lineage>
</organism>
<evidence type="ECO:0000256" key="1">
    <source>
        <dbReference type="ARBA" id="ARBA00005051"/>
    </source>
</evidence>
<dbReference type="InterPro" id="IPR000550">
    <property type="entry name" value="Hppk"/>
</dbReference>
<dbReference type="SUPFAM" id="SSF55083">
    <property type="entry name" value="6-hydroxymethyl-7,8-dihydropterin pyrophosphokinase, HPPK"/>
    <property type="match status" value="1"/>
</dbReference>
<keyword evidence="6" id="KW-0547">Nucleotide-binding</keyword>
<dbReference type="GO" id="GO:0003848">
    <property type="term" value="F:2-amino-4-hydroxy-6-hydroxymethyldihydropteridine diphosphokinase activity"/>
    <property type="evidence" value="ECO:0007669"/>
    <property type="project" value="UniProtKB-EC"/>
</dbReference>
<protein>
    <recommendedName>
        <fullName evidence="4">2-amino-4-hydroxy-6-hydroxymethyldihydropteridine pyrophosphokinase</fullName>
        <ecNumber evidence="3">2.7.6.3</ecNumber>
    </recommendedName>
    <alternativeName>
        <fullName evidence="11">6-hydroxymethyl-7,8-dihydropterin pyrophosphokinase</fullName>
    </alternativeName>
    <alternativeName>
        <fullName evidence="12">7,8-dihydro-6-hydroxymethylpterin-pyrophosphokinase</fullName>
    </alternativeName>
</protein>
<evidence type="ECO:0000256" key="9">
    <source>
        <dbReference type="ARBA" id="ARBA00022909"/>
    </source>
</evidence>
<name>A0A5Q0M5Z6_VARPD</name>
<dbReference type="EMBL" id="CP045644">
    <property type="protein sequence ID" value="QFZ83872.1"/>
    <property type="molecule type" value="Genomic_DNA"/>
</dbReference>
<keyword evidence="8" id="KW-0067">ATP-binding</keyword>
<evidence type="ECO:0000256" key="5">
    <source>
        <dbReference type="ARBA" id="ARBA00022679"/>
    </source>
</evidence>
<evidence type="ECO:0000256" key="12">
    <source>
        <dbReference type="ARBA" id="ARBA00033413"/>
    </source>
</evidence>